<dbReference type="OrthoDB" id="4954742at2"/>
<dbReference type="AlphaFoldDB" id="A0A1N7N915"/>
<dbReference type="RefSeq" id="WP_076448427.1">
    <property type="nucleotide sequence ID" value="NZ_FTOQ01000007.1"/>
</dbReference>
<proteinExistence type="predicted"/>
<dbReference type="PIRSF" id="PIRSF033328">
    <property type="entry name" value="Phest_Mll4975"/>
    <property type="match status" value="1"/>
</dbReference>
<organism evidence="1 2">
    <name type="scientific">Roseivivax lentus</name>
    <dbReference type="NCBI Taxonomy" id="633194"/>
    <lineage>
        <taxon>Bacteria</taxon>
        <taxon>Pseudomonadati</taxon>
        <taxon>Pseudomonadota</taxon>
        <taxon>Alphaproteobacteria</taxon>
        <taxon>Rhodobacterales</taxon>
        <taxon>Roseobacteraceae</taxon>
        <taxon>Roseivivax</taxon>
    </lineage>
</organism>
<dbReference type="Proteomes" id="UP000186684">
    <property type="component" value="Unassembled WGS sequence"/>
</dbReference>
<evidence type="ECO:0008006" key="3">
    <source>
        <dbReference type="Google" id="ProtNLM"/>
    </source>
</evidence>
<dbReference type="Gene3D" id="3.90.1140.10">
    <property type="entry name" value="Cyclic phosphodiesterase"/>
    <property type="match status" value="1"/>
</dbReference>
<gene>
    <name evidence="1" type="ORF">SAMN05421759_10786</name>
</gene>
<sequence>MTDHSRHAVYYIPPEGPLAEFGARWLGWDPVAARAVPSFDVDRLDEMVATPRKYGFHATLKPPFRLAPGRTAAELGAAVAALAARTPPARASGLRLARLGRFLALVVEGAEDEIARVAAACVRDLDAFRAAPGPEELARRDGPHLDARRRALLHEWGYPHVLDAFRSHMTLTGKLPKADLPAAEAALRAYLPPLPAPFVMGEIALLGERPDGRFELISRHALTG</sequence>
<keyword evidence="2" id="KW-1185">Reference proteome</keyword>
<dbReference type="InterPro" id="IPR009389">
    <property type="entry name" value="DUF1045"/>
</dbReference>
<protein>
    <recommendedName>
        <fullName evidence="3">Phosphonate metabolism protein</fullName>
    </recommendedName>
</protein>
<name>A0A1N7N915_9RHOB</name>
<dbReference type="STRING" id="633194.SAMN05421759_10786"/>
<dbReference type="Pfam" id="PF06299">
    <property type="entry name" value="DUF1045"/>
    <property type="match status" value="1"/>
</dbReference>
<accession>A0A1N7N915</accession>
<reference evidence="2" key="1">
    <citation type="submission" date="2017-01" db="EMBL/GenBank/DDBJ databases">
        <authorList>
            <person name="Varghese N."/>
            <person name="Submissions S."/>
        </authorList>
    </citation>
    <scope>NUCLEOTIDE SEQUENCE [LARGE SCALE GENOMIC DNA]</scope>
    <source>
        <strain evidence="2">DSM 29430</strain>
    </source>
</reference>
<dbReference type="EMBL" id="FTOQ01000007">
    <property type="protein sequence ID" value="SIS94816.1"/>
    <property type="molecule type" value="Genomic_DNA"/>
</dbReference>
<evidence type="ECO:0000313" key="2">
    <source>
        <dbReference type="Proteomes" id="UP000186684"/>
    </source>
</evidence>
<evidence type="ECO:0000313" key="1">
    <source>
        <dbReference type="EMBL" id="SIS94816.1"/>
    </source>
</evidence>